<dbReference type="OrthoDB" id="269538at2157"/>
<keyword evidence="2" id="KW-1185">Reference proteome</keyword>
<name>A0A1I6L1X6_9EURY</name>
<dbReference type="InterPro" id="IPR058485">
    <property type="entry name" value="DUF8172"/>
</dbReference>
<accession>A0A1I6L1X6</accession>
<dbReference type="Proteomes" id="UP000199062">
    <property type="component" value="Unassembled WGS sequence"/>
</dbReference>
<protein>
    <submittedName>
        <fullName evidence="1">Uncharacterized protein</fullName>
    </submittedName>
</protein>
<evidence type="ECO:0000313" key="1">
    <source>
        <dbReference type="EMBL" id="SFR97210.1"/>
    </source>
</evidence>
<organism evidence="1 2">
    <name type="scientific">Halomicrobium zhouii</name>
    <dbReference type="NCBI Taxonomy" id="767519"/>
    <lineage>
        <taxon>Archaea</taxon>
        <taxon>Methanobacteriati</taxon>
        <taxon>Methanobacteriota</taxon>
        <taxon>Stenosarchaea group</taxon>
        <taxon>Halobacteria</taxon>
        <taxon>Halobacteriales</taxon>
        <taxon>Haloarculaceae</taxon>
        <taxon>Halomicrobium</taxon>
    </lineage>
</organism>
<evidence type="ECO:0000313" key="2">
    <source>
        <dbReference type="Proteomes" id="UP000199062"/>
    </source>
</evidence>
<sequence>MVHRIVHQHHPHDIQYSLEDVATEASAFVDDLTDDLEDCKVIGYPLPAGEAWVLYSRGTSGTAEDISASLAADEMGDTLSEMDSTSRVIAIWLLNFFAEMQTEERELGNSLSIYKELEIERVPEAVNQIDWDGSVTDVAGRLMSNLVLRHSLPNANHRTGITMAQAYLEAAGANFEMPSTTTEEYEWRAWVRPYILESKRILTVRRHNLYFNTLAELGCEVVRRKHDIDIPLTEYDLDMHHHEAWTVYAQMHEEHCIGLVEDIAARGGSSELIDRAALSEQDFVEFLQNENADGNEK</sequence>
<proteinExistence type="predicted"/>
<dbReference type="Pfam" id="PF26511">
    <property type="entry name" value="DUF8172"/>
    <property type="match status" value="1"/>
</dbReference>
<reference evidence="1 2" key="1">
    <citation type="submission" date="2016-10" db="EMBL/GenBank/DDBJ databases">
        <authorList>
            <person name="de Groot N.N."/>
        </authorList>
    </citation>
    <scope>NUCLEOTIDE SEQUENCE [LARGE SCALE GENOMIC DNA]</scope>
    <source>
        <strain evidence="1 2">CGMCC 1.10457</strain>
    </source>
</reference>
<dbReference type="EMBL" id="FOZK01000002">
    <property type="protein sequence ID" value="SFR97210.1"/>
    <property type="molecule type" value="Genomic_DNA"/>
</dbReference>
<dbReference type="AlphaFoldDB" id="A0A1I6L1X6"/>
<gene>
    <name evidence="1" type="ORF">SAMN05216559_1810</name>
</gene>
<dbReference type="RefSeq" id="WP_089816037.1">
    <property type="nucleotide sequence ID" value="NZ_FOZK01000002.1"/>
</dbReference>